<evidence type="ECO:0000313" key="2">
    <source>
        <dbReference type="EMBL" id="ETO02103.1"/>
    </source>
</evidence>
<keyword evidence="1" id="KW-1133">Transmembrane helix</keyword>
<accession>X6LJH6</accession>
<evidence type="ECO:0000256" key="1">
    <source>
        <dbReference type="SAM" id="Phobius"/>
    </source>
</evidence>
<dbReference type="OrthoDB" id="6287725at2759"/>
<keyword evidence="1" id="KW-0472">Membrane</keyword>
<feature type="transmembrane region" description="Helical" evidence="1">
    <location>
        <begin position="137"/>
        <end position="154"/>
    </location>
</feature>
<keyword evidence="1" id="KW-0812">Transmembrane</keyword>
<feature type="non-terminal residue" evidence="2">
    <location>
        <position position="1"/>
    </location>
</feature>
<organism evidence="2 3">
    <name type="scientific">Reticulomyxa filosa</name>
    <dbReference type="NCBI Taxonomy" id="46433"/>
    <lineage>
        <taxon>Eukaryota</taxon>
        <taxon>Sar</taxon>
        <taxon>Rhizaria</taxon>
        <taxon>Retaria</taxon>
        <taxon>Foraminifera</taxon>
        <taxon>Monothalamids</taxon>
        <taxon>Reticulomyxidae</taxon>
        <taxon>Reticulomyxa</taxon>
    </lineage>
</organism>
<reference evidence="2 3" key="1">
    <citation type="journal article" date="2013" name="Curr. Biol.">
        <title>The Genome of the Foraminiferan Reticulomyxa filosa.</title>
        <authorList>
            <person name="Glockner G."/>
            <person name="Hulsmann N."/>
            <person name="Schleicher M."/>
            <person name="Noegel A.A."/>
            <person name="Eichinger L."/>
            <person name="Gallinger C."/>
            <person name="Pawlowski J."/>
            <person name="Sierra R."/>
            <person name="Euteneuer U."/>
            <person name="Pillet L."/>
            <person name="Moustafa A."/>
            <person name="Platzer M."/>
            <person name="Groth M."/>
            <person name="Szafranski K."/>
            <person name="Schliwa M."/>
        </authorList>
    </citation>
    <scope>NUCLEOTIDE SEQUENCE [LARGE SCALE GENOMIC DNA]</scope>
</reference>
<keyword evidence="3" id="KW-1185">Reference proteome</keyword>
<dbReference type="AlphaFoldDB" id="X6LJH6"/>
<dbReference type="Proteomes" id="UP000023152">
    <property type="component" value="Unassembled WGS sequence"/>
</dbReference>
<proteinExistence type="predicted"/>
<comment type="caution">
    <text evidence="2">The sequence shown here is derived from an EMBL/GenBank/DDBJ whole genome shotgun (WGS) entry which is preliminary data.</text>
</comment>
<evidence type="ECO:0000313" key="3">
    <source>
        <dbReference type="Proteomes" id="UP000023152"/>
    </source>
</evidence>
<dbReference type="EMBL" id="ASPP01036691">
    <property type="protein sequence ID" value="ETO02103.1"/>
    <property type="molecule type" value="Genomic_DNA"/>
</dbReference>
<protein>
    <submittedName>
        <fullName evidence="2">Uncharacterized protein</fullName>
    </submittedName>
</protein>
<gene>
    <name evidence="2" type="ORF">RFI_35333</name>
</gene>
<sequence length="182" mass="21515">ACNNIYYKFSDIYFKKFRVINFVCYVQELGFKMIEDALITKMDNIMDRTNLRPLLALIAIMTYICYNSRHSPEKLTDLPRLFRRCPIMVDKAKRNAEINNVAMNTTNNSQTAEKVTIKANIPGKNYFFLTKKYLKNQKIYIFSFFVFVCFKGWMGEKSKMQIQMNRNYIYHIVSESFASSSM</sequence>
<name>X6LJH6_RETFI</name>